<dbReference type="EMBL" id="SMKV01000003">
    <property type="protein sequence ID" value="TDC95985.1"/>
    <property type="molecule type" value="Genomic_DNA"/>
</dbReference>
<protein>
    <submittedName>
        <fullName evidence="2">ABC transporter family substrate-binding protein</fullName>
    </submittedName>
</protein>
<proteinExistence type="predicted"/>
<sequence>MPIEVVVGVDELEGGFNPHTLADVSPTSSALASLMLPSVFRPGQDGALQLDTNLMESAEILPGAEKFTVRYRIKQQASWSDGAPIAAEDFVYLWEQLRSQPGVADPAGYRLIDDVASRQGGKTVDVTFSKPFAGWRTLFNNLLPAHLLRAAPRGWGTVLDDGYPASGGPFAIRQIDLDRGEIILERNDRYWGPPAQSDRIVLRAIDKARQVEALRSGDSHLALFSADAGTVRTLRDLGDQVQMMTVPRPATMEVLLRQDSRALADVKVRRAVLAALDRPALIEAGTGGGPGEQLQAHAQVLAPSEHGYTPTEPAGALPKRPDPAQVERLLAEAGYQRTGGSWIRDGRPLNLVIAAPFEHEGYISIAEAAAQQLRAHGIQATVVTPTGDQLFRDMLATDPHSAEAGTSGTVDMAVAPRPAGGDPAATMASSYGCPGVDPDSEQPLPYNAAGFCDELLQPTIDAALSGRMSFQQASANVESVLWRDAIALPLYQQAQVLALSNEATGVQAGNGFAGPFSTAAQWLGTPAENDGY</sequence>
<dbReference type="GO" id="GO:1904680">
    <property type="term" value="F:peptide transmembrane transporter activity"/>
    <property type="evidence" value="ECO:0007669"/>
    <property type="project" value="TreeGrafter"/>
</dbReference>
<dbReference type="Proteomes" id="UP000294744">
    <property type="component" value="Unassembled WGS sequence"/>
</dbReference>
<dbReference type="Pfam" id="PF00496">
    <property type="entry name" value="SBP_bac_5"/>
    <property type="match status" value="1"/>
</dbReference>
<organism evidence="2 3">
    <name type="scientific">Saccharopolyspora aridisoli</name>
    <dbReference type="NCBI Taxonomy" id="2530385"/>
    <lineage>
        <taxon>Bacteria</taxon>
        <taxon>Bacillati</taxon>
        <taxon>Actinomycetota</taxon>
        <taxon>Actinomycetes</taxon>
        <taxon>Pseudonocardiales</taxon>
        <taxon>Pseudonocardiaceae</taxon>
        <taxon>Saccharopolyspora</taxon>
    </lineage>
</organism>
<reference evidence="2 3" key="1">
    <citation type="submission" date="2019-03" db="EMBL/GenBank/DDBJ databases">
        <title>Draft genome sequences of novel Actinobacteria.</title>
        <authorList>
            <person name="Sahin N."/>
            <person name="Ay H."/>
            <person name="Saygin H."/>
        </authorList>
    </citation>
    <scope>NUCLEOTIDE SEQUENCE [LARGE SCALE GENOMIC DNA]</scope>
    <source>
        <strain evidence="2 3">16K404</strain>
    </source>
</reference>
<dbReference type="SUPFAM" id="SSF53850">
    <property type="entry name" value="Periplasmic binding protein-like II"/>
    <property type="match status" value="1"/>
</dbReference>
<dbReference type="AlphaFoldDB" id="A0A4V2Y8H3"/>
<accession>A0A4V2Y8H3</accession>
<evidence type="ECO:0000313" key="3">
    <source>
        <dbReference type="Proteomes" id="UP000294744"/>
    </source>
</evidence>
<dbReference type="Gene3D" id="3.40.190.10">
    <property type="entry name" value="Periplasmic binding protein-like II"/>
    <property type="match status" value="1"/>
</dbReference>
<dbReference type="InterPro" id="IPR000914">
    <property type="entry name" value="SBP_5_dom"/>
</dbReference>
<keyword evidence="3" id="KW-1185">Reference proteome</keyword>
<dbReference type="PANTHER" id="PTHR30290:SF65">
    <property type="entry name" value="MONOACYL PHOSPHATIDYLINOSITOL TETRAMANNOSIDE-BINDING PROTEIN LPQW-RELATED"/>
    <property type="match status" value="1"/>
</dbReference>
<dbReference type="InterPro" id="IPR039424">
    <property type="entry name" value="SBP_5"/>
</dbReference>
<dbReference type="PANTHER" id="PTHR30290">
    <property type="entry name" value="PERIPLASMIC BINDING COMPONENT OF ABC TRANSPORTER"/>
    <property type="match status" value="1"/>
</dbReference>
<gene>
    <name evidence="2" type="ORF">E1161_03980</name>
</gene>
<evidence type="ECO:0000259" key="1">
    <source>
        <dbReference type="Pfam" id="PF00496"/>
    </source>
</evidence>
<dbReference type="Gene3D" id="3.90.76.10">
    <property type="entry name" value="Dipeptide-binding Protein, Domain 1"/>
    <property type="match status" value="1"/>
</dbReference>
<dbReference type="OrthoDB" id="9803988at2"/>
<dbReference type="GO" id="GO:0015833">
    <property type="term" value="P:peptide transport"/>
    <property type="evidence" value="ECO:0007669"/>
    <property type="project" value="TreeGrafter"/>
</dbReference>
<name>A0A4V2Y8H3_9PSEU</name>
<evidence type="ECO:0000313" key="2">
    <source>
        <dbReference type="EMBL" id="TDC95985.1"/>
    </source>
</evidence>
<comment type="caution">
    <text evidence="2">The sequence shown here is derived from an EMBL/GenBank/DDBJ whole genome shotgun (WGS) entry which is preliminary data.</text>
</comment>
<dbReference type="Gene3D" id="3.10.105.10">
    <property type="entry name" value="Dipeptide-binding Protein, Domain 3"/>
    <property type="match status" value="1"/>
</dbReference>
<feature type="domain" description="Solute-binding protein family 5" evidence="1">
    <location>
        <begin position="67"/>
        <end position="429"/>
    </location>
</feature>
<dbReference type="CDD" id="cd08501">
    <property type="entry name" value="PBP2_Lpqw"/>
    <property type="match status" value="1"/>
</dbReference>